<proteinExistence type="predicted"/>
<comment type="caution">
    <text evidence="1">The sequence shown here is derived from an EMBL/GenBank/DDBJ whole genome shotgun (WGS) entry which is preliminary data.</text>
</comment>
<dbReference type="Proteomes" id="UP000616769">
    <property type="component" value="Unassembled WGS sequence"/>
</dbReference>
<organism evidence="1 2">
    <name type="scientific">Sarcoptes scabiei</name>
    <name type="common">Itch mite</name>
    <name type="synonym">Acarus scabiei</name>
    <dbReference type="NCBI Taxonomy" id="52283"/>
    <lineage>
        <taxon>Eukaryota</taxon>
        <taxon>Metazoa</taxon>
        <taxon>Ecdysozoa</taxon>
        <taxon>Arthropoda</taxon>
        <taxon>Chelicerata</taxon>
        <taxon>Arachnida</taxon>
        <taxon>Acari</taxon>
        <taxon>Acariformes</taxon>
        <taxon>Sarcoptiformes</taxon>
        <taxon>Astigmata</taxon>
        <taxon>Psoroptidia</taxon>
        <taxon>Sarcoptoidea</taxon>
        <taxon>Sarcoptidae</taxon>
        <taxon>Sarcoptinae</taxon>
        <taxon>Sarcoptes</taxon>
    </lineage>
</organism>
<protein>
    <submittedName>
        <fullName evidence="1">Uncharacterized protein</fullName>
    </submittedName>
</protein>
<accession>A0A132ACH5</accession>
<dbReference type="EMBL" id="JXLN01012622">
    <property type="protein sequence ID" value="KPM08694.1"/>
    <property type="molecule type" value="Genomic_DNA"/>
</dbReference>
<gene>
    <name evidence="1" type="ORF">QR98_0072180</name>
</gene>
<evidence type="ECO:0000313" key="1">
    <source>
        <dbReference type="EMBL" id="KPM08694.1"/>
    </source>
</evidence>
<name>A0A132ACH5_SARSC</name>
<evidence type="ECO:0000313" key="2">
    <source>
        <dbReference type="Proteomes" id="UP000616769"/>
    </source>
</evidence>
<dbReference type="AlphaFoldDB" id="A0A132ACH5"/>
<sequence>MAVRMGNQKKKIGNEVPGSNHMERQQQQQQQCCQDNLFKVFSSSNCYKIMLDDSFNEIWNEIGEKN</sequence>
<dbReference type="VEuPathDB" id="VectorBase:SSCA005232"/>
<reference evidence="1 2" key="1">
    <citation type="journal article" date="2015" name="Parasit. Vectors">
        <title>Draft genome of the scabies mite.</title>
        <authorList>
            <person name="Rider S.D.Jr."/>
            <person name="Morgan M.S."/>
            <person name="Arlian L.G."/>
        </authorList>
    </citation>
    <scope>NUCLEOTIDE SEQUENCE [LARGE SCALE GENOMIC DNA]</scope>
    <source>
        <strain evidence="1">Arlian Lab</strain>
    </source>
</reference>